<evidence type="ECO:0000313" key="2">
    <source>
        <dbReference type="Proteomes" id="UP000735302"/>
    </source>
</evidence>
<protein>
    <submittedName>
        <fullName evidence="1">Fam-g protein</fullName>
    </submittedName>
</protein>
<gene>
    <name evidence="1" type="ORF">PoB_003248400</name>
</gene>
<reference evidence="1 2" key="1">
    <citation type="journal article" date="2021" name="Elife">
        <title>Chloroplast acquisition without the gene transfer in kleptoplastic sea slugs, Plakobranchus ocellatus.</title>
        <authorList>
            <person name="Maeda T."/>
            <person name="Takahashi S."/>
            <person name="Yoshida T."/>
            <person name="Shimamura S."/>
            <person name="Takaki Y."/>
            <person name="Nagai Y."/>
            <person name="Toyoda A."/>
            <person name="Suzuki Y."/>
            <person name="Arimoto A."/>
            <person name="Ishii H."/>
            <person name="Satoh N."/>
            <person name="Nishiyama T."/>
            <person name="Hasebe M."/>
            <person name="Maruyama T."/>
            <person name="Minagawa J."/>
            <person name="Obokata J."/>
            <person name="Shigenobu S."/>
        </authorList>
    </citation>
    <scope>NUCLEOTIDE SEQUENCE [LARGE SCALE GENOMIC DNA]</scope>
</reference>
<accession>A0AAV4AHQ8</accession>
<sequence length="346" mass="38153">MYDGQYGAPSLRCASVVDCWDLWFNKTRLRPDCMDAGEQHVPSFRAGGKSRECHYCCHTPKTELHTWCNMASSTAKPSNLIDMNDYEGLKDNIDAAQETLELKNNNDTAQETKGIEHTIDTEQGFKHDIDKAKGTQRLKNNINTAQETQELKHNINTAQETQQLKDSVDATQETQELKHSIDAVQETQKLKDKIDTAQATQALKNGRAIAQGAHELKHGNVTAQRAQEPSKGINGIRKVQKPPTNIKISKGPHISGFRCEVCASDLRKGSSCLSGRTMVEICPDGESFCMNTIAFVSESEQLLVTVEKRCADLQTCQTHSAGNSAICTGNIPDPGVVNTETTCRCE</sequence>
<dbReference type="EMBL" id="BLXT01003757">
    <property type="protein sequence ID" value="GFO05979.1"/>
    <property type="molecule type" value="Genomic_DNA"/>
</dbReference>
<keyword evidence="2" id="KW-1185">Reference proteome</keyword>
<organism evidence="1 2">
    <name type="scientific">Plakobranchus ocellatus</name>
    <dbReference type="NCBI Taxonomy" id="259542"/>
    <lineage>
        <taxon>Eukaryota</taxon>
        <taxon>Metazoa</taxon>
        <taxon>Spiralia</taxon>
        <taxon>Lophotrochozoa</taxon>
        <taxon>Mollusca</taxon>
        <taxon>Gastropoda</taxon>
        <taxon>Heterobranchia</taxon>
        <taxon>Euthyneura</taxon>
        <taxon>Panpulmonata</taxon>
        <taxon>Sacoglossa</taxon>
        <taxon>Placobranchoidea</taxon>
        <taxon>Plakobranchidae</taxon>
        <taxon>Plakobranchus</taxon>
    </lineage>
</organism>
<comment type="caution">
    <text evidence="1">The sequence shown here is derived from an EMBL/GenBank/DDBJ whole genome shotgun (WGS) entry which is preliminary data.</text>
</comment>
<evidence type="ECO:0000313" key="1">
    <source>
        <dbReference type="EMBL" id="GFO05979.1"/>
    </source>
</evidence>
<dbReference type="Proteomes" id="UP000735302">
    <property type="component" value="Unassembled WGS sequence"/>
</dbReference>
<proteinExistence type="predicted"/>
<name>A0AAV4AHQ8_9GAST</name>
<dbReference type="AlphaFoldDB" id="A0AAV4AHQ8"/>